<protein>
    <submittedName>
        <fullName evidence="1">DUF4262 domain-containing protein</fullName>
    </submittedName>
</protein>
<dbReference type="InterPro" id="IPR025358">
    <property type="entry name" value="DUF4262"/>
</dbReference>
<organism evidence="1 2">
    <name type="scientific">Amycolatopsis speibonae</name>
    <dbReference type="NCBI Taxonomy" id="1450224"/>
    <lineage>
        <taxon>Bacteria</taxon>
        <taxon>Bacillati</taxon>
        <taxon>Actinomycetota</taxon>
        <taxon>Actinomycetes</taxon>
        <taxon>Pseudonocardiales</taxon>
        <taxon>Pseudonocardiaceae</taxon>
        <taxon>Amycolatopsis</taxon>
    </lineage>
</organism>
<proteinExistence type="predicted"/>
<gene>
    <name evidence="1" type="ORF">ACFOSH_17395</name>
</gene>
<keyword evidence="2" id="KW-1185">Reference proteome</keyword>
<sequence length="159" mass="17700">MCWHCDNPGKTRDDYLIEEVRPLIRKYGWMVQTVERGIGQPGFAYTVGLTDAGLPELVVTGLRERRSGQLLNYFAQQVVRSGPPESGEVLPAAVGWPAFEVVPLSSPSAHLITAVLMYGDEFRALQLVYEDERGNWPWDREFRGGTGGQPVLGARCRGH</sequence>
<dbReference type="EMBL" id="JBHRWK010000022">
    <property type="protein sequence ID" value="MFC3451209.1"/>
    <property type="molecule type" value="Genomic_DNA"/>
</dbReference>
<dbReference type="Proteomes" id="UP001595645">
    <property type="component" value="Unassembled WGS sequence"/>
</dbReference>
<dbReference type="Pfam" id="PF14081">
    <property type="entry name" value="DUF4262"/>
    <property type="match status" value="1"/>
</dbReference>
<accession>A0ABV7NWK5</accession>
<evidence type="ECO:0000313" key="2">
    <source>
        <dbReference type="Proteomes" id="UP001595645"/>
    </source>
</evidence>
<dbReference type="RefSeq" id="WP_378239949.1">
    <property type="nucleotide sequence ID" value="NZ_JBHRWK010000022.1"/>
</dbReference>
<evidence type="ECO:0000313" key="1">
    <source>
        <dbReference type="EMBL" id="MFC3451209.1"/>
    </source>
</evidence>
<name>A0ABV7NWK5_9PSEU</name>
<reference evidence="2" key="1">
    <citation type="journal article" date="2019" name="Int. J. Syst. Evol. Microbiol.">
        <title>The Global Catalogue of Microorganisms (GCM) 10K type strain sequencing project: providing services to taxonomists for standard genome sequencing and annotation.</title>
        <authorList>
            <consortium name="The Broad Institute Genomics Platform"/>
            <consortium name="The Broad Institute Genome Sequencing Center for Infectious Disease"/>
            <person name="Wu L."/>
            <person name="Ma J."/>
        </authorList>
    </citation>
    <scope>NUCLEOTIDE SEQUENCE [LARGE SCALE GENOMIC DNA]</scope>
    <source>
        <strain evidence="2">CGMCC 4.7676</strain>
    </source>
</reference>
<comment type="caution">
    <text evidence="1">The sequence shown here is derived from an EMBL/GenBank/DDBJ whole genome shotgun (WGS) entry which is preliminary data.</text>
</comment>